<comment type="caution">
    <text evidence="3">The sequence shown here is derived from an EMBL/GenBank/DDBJ whole genome shotgun (WGS) entry which is preliminary data.</text>
</comment>
<sequence length="272" mass="29314">MVDDTREREQWWTTNHRLIRDWADVRGVRPVVDEGDGTDSLRLERDPDAGVGDGSSWDAFFARFDAEGKAFLYQASGTAEGTTGSNQPWAVVDRDSIDDRAAAARNVDDPDAAGDFGPVSDTGEGEPVASSDRAESPTDPESATPGTSTTRNEADATGTGYEGLVVDEIREAGGSLDPGSDEYVTFENASERPLDLSGVAVHNEAGSRYEFDDLTLDPGARVTLHAGDGEDTDADRYWGADDPVWATRGETVFVESPDGDRIVEERYKGGRE</sequence>
<dbReference type="RefSeq" id="WP_023393467.1">
    <property type="nucleotide sequence ID" value="NZ_ASGZ01000013.1"/>
</dbReference>
<dbReference type="Pfam" id="PF00932">
    <property type="entry name" value="LTD"/>
    <property type="match status" value="1"/>
</dbReference>
<keyword evidence="4" id="KW-1185">Reference proteome</keyword>
<dbReference type="InterPro" id="IPR001322">
    <property type="entry name" value="Lamin_tail_dom"/>
</dbReference>
<dbReference type="GO" id="GO:0004519">
    <property type="term" value="F:endonuclease activity"/>
    <property type="evidence" value="ECO:0007669"/>
    <property type="project" value="UniProtKB-KW"/>
</dbReference>
<dbReference type="PROSITE" id="PS51841">
    <property type="entry name" value="LTD"/>
    <property type="match status" value="1"/>
</dbReference>
<keyword evidence="3" id="KW-0540">Nuclease</keyword>
<dbReference type="SUPFAM" id="SSF74853">
    <property type="entry name" value="Lamin A/C globular tail domain"/>
    <property type="match status" value="1"/>
</dbReference>
<keyword evidence="3" id="KW-0378">Hydrolase</keyword>
<dbReference type="InterPro" id="IPR036415">
    <property type="entry name" value="Lamin_tail_dom_sf"/>
</dbReference>
<dbReference type="OrthoDB" id="343260at2157"/>
<keyword evidence="3" id="KW-0255">Endonuclease</keyword>
<feature type="domain" description="LTD" evidence="2">
    <location>
        <begin position="150"/>
        <end position="271"/>
    </location>
</feature>
<feature type="region of interest" description="Disordered" evidence="1">
    <location>
        <begin position="104"/>
        <end position="163"/>
    </location>
</feature>
<dbReference type="eggNOG" id="arCOG08231">
    <property type="taxonomic scope" value="Archaea"/>
</dbReference>
<evidence type="ECO:0000313" key="3">
    <source>
        <dbReference type="EMBL" id="ESP89225.1"/>
    </source>
</evidence>
<dbReference type="Proteomes" id="UP000017840">
    <property type="component" value="Unassembled WGS sequence"/>
</dbReference>
<dbReference type="STRING" id="1324957.K933_04386"/>
<dbReference type="Gene3D" id="2.60.40.1260">
    <property type="entry name" value="Lamin Tail domain"/>
    <property type="match status" value="1"/>
</dbReference>
<organism evidence="3 4">
    <name type="scientific">Candidatus Halobonum tyrrellensis G22</name>
    <dbReference type="NCBI Taxonomy" id="1324957"/>
    <lineage>
        <taxon>Archaea</taxon>
        <taxon>Methanobacteriati</taxon>
        <taxon>Methanobacteriota</taxon>
        <taxon>Stenosarchaea group</taxon>
        <taxon>Halobacteria</taxon>
        <taxon>Halobacteriales</taxon>
        <taxon>Haloferacaceae</taxon>
        <taxon>Candidatus Halobonum</taxon>
    </lineage>
</organism>
<proteinExistence type="predicted"/>
<evidence type="ECO:0000259" key="2">
    <source>
        <dbReference type="PROSITE" id="PS51841"/>
    </source>
</evidence>
<protein>
    <submittedName>
        <fullName evidence="3">Endonuclease nuclease-like protein</fullName>
    </submittedName>
</protein>
<dbReference type="AlphaFoldDB" id="V4HEU8"/>
<evidence type="ECO:0000256" key="1">
    <source>
        <dbReference type="SAM" id="MobiDB-lite"/>
    </source>
</evidence>
<feature type="compositionally biased region" description="Polar residues" evidence="1">
    <location>
        <begin position="139"/>
        <end position="151"/>
    </location>
</feature>
<accession>V4HEU8</accession>
<name>V4HEU8_9EURY</name>
<gene>
    <name evidence="3" type="ORF">K933_04386</name>
</gene>
<dbReference type="EMBL" id="ASGZ01000013">
    <property type="protein sequence ID" value="ESP89225.1"/>
    <property type="molecule type" value="Genomic_DNA"/>
</dbReference>
<reference evidence="3 4" key="1">
    <citation type="journal article" date="2013" name="Genome Announc.">
        <title>Draft Genome Sequence of 'Candidatus Halobonum tyrrellensis' Strain G22, Isolated from the Hypersaline Waters of Lake Tyrrell, Australia.</title>
        <authorList>
            <person name="Ugalde J.A."/>
            <person name="Narasingarao P."/>
            <person name="Kuo S."/>
            <person name="Podell S."/>
            <person name="Allen E.E."/>
        </authorList>
    </citation>
    <scope>NUCLEOTIDE SEQUENCE [LARGE SCALE GENOMIC DNA]</scope>
    <source>
        <strain evidence="3 4">G22</strain>
    </source>
</reference>
<evidence type="ECO:0000313" key="4">
    <source>
        <dbReference type="Proteomes" id="UP000017840"/>
    </source>
</evidence>